<feature type="compositionally biased region" description="Basic and acidic residues" evidence="8">
    <location>
        <begin position="8"/>
        <end position="18"/>
    </location>
</feature>
<evidence type="ECO:0000313" key="10">
    <source>
        <dbReference type="Proteomes" id="UP000186817"/>
    </source>
</evidence>
<dbReference type="EMBL" id="LSRX01000110">
    <property type="protein sequence ID" value="OLQ08776.1"/>
    <property type="molecule type" value="Genomic_DNA"/>
</dbReference>
<dbReference type="SUPFAM" id="SSF55909">
    <property type="entry name" value="Pentein"/>
    <property type="match status" value="1"/>
</dbReference>
<evidence type="ECO:0000256" key="1">
    <source>
        <dbReference type="ARBA" id="ARBA00004858"/>
    </source>
</evidence>
<dbReference type="PANTHER" id="PTHR10488:SF1">
    <property type="entry name" value="GLYCINE AMIDINOTRANSFERASE, MITOCHONDRIAL"/>
    <property type="match status" value="1"/>
</dbReference>
<comment type="pathway">
    <text evidence="1">Amine and polyamine biosynthesis; creatine biosynthesis; creatine from L-arginine and glycine: step 1/2.</text>
</comment>
<dbReference type="PANTHER" id="PTHR10488">
    <property type="entry name" value="GLYCINE AMIDINOTRANSFERASE, MITOCHONDRIAL"/>
    <property type="match status" value="1"/>
</dbReference>
<keyword evidence="10" id="KW-1185">Reference proteome</keyword>
<reference evidence="9 10" key="1">
    <citation type="submission" date="2016-02" db="EMBL/GenBank/DDBJ databases">
        <title>Genome analysis of coral dinoflagellate symbionts highlights evolutionary adaptations to a symbiotic lifestyle.</title>
        <authorList>
            <person name="Aranda M."/>
            <person name="Li Y."/>
            <person name="Liew Y.J."/>
            <person name="Baumgarten S."/>
            <person name="Simakov O."/>
            <person name="Wilson M."/>
            <person name="Piel J."/>
            <person name="Ashoor H."/>
            <person name="Bougouffa S."/>
            <person name="Bajic V.B."/>
            <person name="Ryu T."/>
            <person name="Ravasi T."/>
            <person name="Bayer T."/>
            <person name="Micklem G."/>
            <person name="Kim H."/>
            <person name="Bhak J."/>
            <person name="Lajeunesse T.C."/>
            <person name="Voolstra C.R."/>
        </authorList>
    </citation>
    <scope>NUCLEOTIDE SEQUENCE [LARGE SCALE GENOMIC DNA]</scope>
    <source>
        <strain evidence="9 10">CCMP2467</strain>
    </source>
</reference>
<dbReference type="InterPro" id="IPR033195">
    <property type="entry name" value="AmidinoTrfase"/>
</dbReference>
<evidence type="ECO:0000256" key="6">
    <source>
        <dbReference type="ARBA" id="ARBA00031403"/>
    </source>
</evidence>
<dbReference type="AlphaFoldDB" id="A0A1Q9EMV1"/>
<feature type="region of interest" description="Disordered" evidence="8">
    <location>
        <begin position="70"/>
        <end position="90"/>
    </location>
</feature>
<accession>A0A1Q9EMV1</accession>
<evidence type="ECO:0000256" key="8">
    <source>
        <dbReference type="SAM" id="MobiDB-lite"/>
    </source>
</evidence>
<proteinExistence type="inferred from homology"/>
<sequence length="709" mass="79599">MESPADEAEARSSRREKSLSYTGRRWSHGWDIDGHPYLDTSSQFLHLSKPQPAVAARAPAWAPSYPYPRALRGPRSALQEPTVEGTKREPGTGSLVEAMETAAAAAAASAPSALPEDLLHSLDDLSAALGSLDQPGVLAALQKLKTFYFEEERLMASRAKDLLDAYTGRRSPPPCQSWKLRALEKEIYKRFREVCAKNPEGIQHFIEKGLPAQLLSILEPYRLARQAADISAPLAKQGPKPKLNVATTTTGTSNAAASATHRAVVPARIGASEAKLSSAALQLPWSSEECWERRWEQVFHDNENHEPEQEKCGQDVAVKSKRFFLVVSAMDAAESLGLVESWTEWDQLREVWVGSLEYKSLTPPEEPAVARKVACYQKYNWPLRDGFATDAECLAEAKRQLDNYVKVLKQEGIIVQRPKPFETQKAIQTPMWSIDRMGGFTCPRDLFFVAGKQVIEAPMSWRSRYFEHLAWRDLLMSYYRSDPRMRWSAAPKPMLLDESFGGDGEERTIRNSEIFFDAADSRRFGKDVFFQSAHTANDLGREWVRRELAAQGTRVQDFHFESHFHFSHIDARLTPVDEGLCLFSGMDRPTPEMIELFKENEWTLIDGGVREDCRCAADQCAPGIHLNVLTIAPKVCIVEKNEKSLIKLFGEEGVDVIPIEFSACYPFGGALNCYTLDIHRQGPAQKSYFPSLDVAAERLEAKQLLRQCS</sequence>
<evidence type="ECO:0000256" key="5">
    <source>
        <dbReference type="ARBA" id="ARBA00022679"/>
    </source>
</evidence>
<dbReference type="OrthoDB" id="10264242at2759"/>
<dbReference type="GO" id="GO:0006601">
    <property type="term" value="P:creatine biosynthetic process"/>
    <property type="evidence" value="ECO:0007669"/>
    <property type="project" value="UniProtKB-UniPathway"/>
</dbReference>
<dbReference type="EC" id="2.1.4.1" evidence="3"/>
<evidence type="ECO:0000256" key="4">
    <source>
        <dbReference type="ARBA" id="ARBA00016069"/>
    </source>
</evidence>
<name>A0A1Q9EMV1_SYMMI</name>
<feature type="region of interest" description="Disordered" evidence="8">
    <location>
        <begin position="1"/>
        <end position="22"/>
    </location>
</feature>
<comment type="similarity">
    <text evidence="2">Belongs to the amidinotransferase family.</text>
</comment>
<dbReference type="Gene3D" id="3.75.10.10">
    <property type="entry name" value="L-arginine/glycine Amidinotransferase, Chain A"/>
    <property type="match status" value="1"/>
</dbReference>
<keyword evidence="5 9" id="KW-0808">Transferase</keyword>
<dbReference type="Proteomes" id="UP000186817">
    <property type="component" value="Unassembled WGS sequence"/>
</dbReference>
<evidence type="ECO:0000256" key="2">
    <source>
        <dbReference type="ARBA" id="ARBA00006943"/>
    </source>
</evidence>
<organism evidence="9 10">
    <name type="scientific">Symbiodinium microadriaticum</name>
    <name type="common">Dinoflagellate</name>
    <name type="synonym">Zooxanthella microadriatica</name>
    <dbReference type="NCBI Taxonomy" id="2951"/>
    <lineage>
        <taxon>Eukaryota</taxon>
        <taxon>Sar</taxon>
        <taxon>Alveolata</taxon>
        <taxon>Dinophyceae</taxon>
        <taxon>Suessiales</taxon>
        <taxon>Symbiodiniaceae</taxon>
        <taxon>Symbiodinium</taxon>
    </lineage>
</organism>
<evidence type="ECO:0000256" key="7">
    <source>
        <dbReference type="ARBA" id="ARBA00033346"/>
    </source>
</evidence>
<gene>
    <name evidence="9" type="primary">gatm</name>
    <name evidence="9" type="ORF">AK812_SmicGene7696</name>
</gene>
<comment type="caution">
    <text evidence="9">The sequence shown here is derived from an EMBL/GenBank/DDBJ whole genome shotgun (WGS) entry which is preliminary data.</text>
</comment>
<dbReference type="UniPathway" id="UPA00104">
    <property type="reaction ID" value="UER00579"/>
</dbReference>
<dbReference type="GO" id="GO:0005758">
    <property type="term" value="C:mitochondrial intermembrane space"/>
    <property type="evidence" value="ECO:0007669"/>
    <property type="project" value="TreeGrafter"/>
</dbReference>
<protein>
    <recommendedName>
        <fullName evidence="4">Glycine amidinotransferase, mitochondrial</fullName>
        <ecNumber evidence="3">2.1.4.1</ecNumber>
    </recommendedName>
    <alternativeName>
        <fullName evidence="6">L-arginine:glycine amidinotransferase</fullName>
    </alternativeName>
    <alternativeName>
        <fullName evidence="7">Transamidinase</fullName>
    </alternativeName>
</protein>
<evidence type="ECO:0000256" key="3">
    <source>
        <dbReference type="ARBA" id="ARBA00012351"/>
    </source>
</evidence>
<dbReference type="GO" id="GO:0015068">
    <property type="term" value="F:glycine amidinotransferase activity"/>
    <property type="evidence" value="ECO:0007669"/>
    <property type="project" value="UniProtKB-EC"/>
</dbReference>
<evidence type="ECO:0000313" key="9">
    <source>
        <dbReference type="EMBL" id="OLQ08776.1"/>
    </source>
</evidence>